<dbReference type="Pfam" id="PF16016">
    <property type="entry name" value="VASt"/>
    <property type="match status" value="1"/>
</dbReference>
<keyword evidence="3 7" id="KW-0812">Transmembrane</keyword>
<protein>
    <recommendedName>
        <fullName evidence="8">VASt domain-containing protein</fullName>
    </recommendedName>
</protein>
<feature type="compositionally biased region" description="Low complexity" evidence="6">
    <location>
        <begin position="79"/>
        <end position="107"/>
    </location>
</feature>
<comment type="subcellular location">
    <subcellularLocation>
        <location evidence="1">Membrane</location>
        <topology evidence="1">Single-pass membrane protein</topology>
    </subcellularLocation>
</comment>
<feature type="region of interest" description="Disordered" evidence="6">
    <location>
        <begin position="683"/>
        <end position="733"/>
    </location>
</feature>
<dbReference type="InterPro" id="IPR004182">
    <property type="entry name" value="GRAM"/>
</dbReference>
<sequence length="979" mass="105522">MTEPPSSLPFHQSGDPYDTPSTQADPEAAADQATQLPQHDASGWTPPTASAMESPNTVNAYYTNGGPGSFPDDEQPATSNSSHFSQHSSPGNNSNSNNGDPYYSGGSQRSTLDGGDDSGGPGSHIHFVYANERRFQDFHALFRSVPEDERLIEDYGCALQKEILVQGRLYISENHVCFNANIFGWVTNLVIAFSEITAIEKRLTAFVIPNAISIVTTTNTKGHFFASFLSRDSAYDLLMAAWRKSFPCAANAPTNGNNAYFRQNRSNLTLENGNGSGGGAGTGLEDNDDGDDAQSFISARGPSADSRRNRHRRTFSNNSQNWTADEAEYDDMDDPERLQTGSTLRRRGSRRAVVRKILKDVISTNKADEDSSVPSTPSKRTGRVRSVSELPPPPSHFDPGRRDSTGSAQTSLENILHTNSSPKSNQSHHRAGTETLMPPNTHPGHKKHAPKSAPSAQKPSVRKVQPTTCACSKEGKHYAATYMNETFPGSIEAIWKLLFESDFTSAFLTSEVMKGADLQDEGWKANPDNTQTKITRYTKWLGMPIGPKTTKAILTAVCEHKDFDEYVTCVTTTSTPDVPSGNCFTTKNRTCLTWAGPNQVRVVVTGGVEFSKSSWFKGQIEKGAADGMTTHYQELNQAVRKYIASHPAEFADAGGAPTTQGAGSSAASLAATAGAAPTAVPVVNGSASPGSPRPSGTAKKAAGARIAPPTQNGDTAKAPNGSVTPKTSANATSGTSSLVQQLLSIKKTIAQGLSEMVGGSIASSSAGGGATSEGGLLNPLLLVVLVLVMAMNIYIWWQISSVTSQMQRVQNEILDYHWKTTHHDFMHQQRQQRSSPRNPASYYDAFEDRNGASPPSSSSSAFNDQDHNDFYDNTNDNNAHGFWSDEEEAMWTWLTEREAMIRQAHGRRTAANAASSRGFPSPPPSSSSTSPSSSSSGDKDALLQARILELQQQLEALEQRARMLERQEDQASSELGPSS</sequence>
<proteinExistence type="inferred from homology"/>
<feature type="compositionally biased region" description="Low complexity" evidence="6">
    <location>
        <begin position="926"/>
        <end position="944"/>
    </location>
</feature>
<dbReference type="PANTHER" id="PTHR23319:SF4">
    <property type="entry name" value="GRAM DOMAIN CONTAINING 1B, ISOFORM E"/>
    <property type="match status" value="1"/>
</dbReference>
<dbReference type="GO" id="GO:0005739">
    <property type="term" value="C:mitochondrion"/>
    <property type="evidence" value="ECO:0007669"/>
    <property type="project" value="TreeGrafter"/>
</dbReference>
<dbReference type="GO" id="GO:0032366">
    <property type="term" value="P:intracellular sterol transport"/>
    <property type="evidence" value="ECO:0007669"/>
    <property type="project" value="TreeGrafter"/>
</dbReference>
<evidence type="ECO:0000256" key="2">
    <source>
        <dbReference type="ARBA" id="ARBA00006582"/>
    </source>
</evidence>
<feature type="region of interest" description="Disordered" evidence="6">
    <location>
        <begin position="365"/>
        <end position="467"/>
    </location>
</feature>
<dbReference type="Pfam" id="PF02893">
    <property type="entry name" value="GRAM"/>
    <property type="match status" value="1"/>
</dbReference>
<feature type="domain" description="VASt" evidence="8">
    <location>
        <begin position="477"/>
        <end position="647"/>
    </location>
</feature>
<feature type="region of interest" description="Disordered" evidence="6">
    <location>
        <begin position="905"/>
        <end position="944"/>
    </location>
</feature>
<keyword evidence="4 7" id="KW-1133">Transmembrane helix</keyword>
<reference evidence="9" key="1">
    <citation type="journal article" date="2020" name="Fungal Divers.">
        <title>Resolving the Mortierellaceae phylogeny through synthesis of multi-gene phylogenetics and phylogenomics.</title>
        <authorList>
            <person name="Vandepol N."/>
            <person name="Liber J."/>
            <person name="Desiro A."/>
            <person name="Na H."/>
            <person name="Kennedy M."/>
            <person name="Barry K."/>
            <person name="Grigoriev I.V."/>
            <person name="Miller A.N."/>
            <person name="O'Donnell K."/>
            <person name="Stajich J.E."/>
            <person name="Bonito G."/>
        </authorList>
    </citation>
    <scope>NUCLEOTIDE SEQUENCE</scope>
    <source>
        <strain evidence="9">BC1065</strain>
    </source>
</reference>
<keyword evidence="5 7" id="KW-0472">Membrane</keyword>
<evidence type="ECO:0000256" key="6">
    <source>
        <dbReference type="SAM" id="MobiDB-lite"/>
    </source>
</evidence>
<feature type="region of interest" description="Disordered" evidence="6">
    <location>
        <begin position="270"/>
        <end position="349"/>
    </location>
</feature>
<evidence type="ECO:0000259" key="8">
    <source>
        <dbReference type="PROSITE" id="PS51778"/>
    </source>
</evidence>
<feature type="compositionally biased region" description="Polar residues" evidence="6">
    <location>
        <begin position="45"/>
        <end position="62"/>
    </location>
</feature>
<dbReference type="InterPro" id="IPR031968">
    <property type="entry name" value="VASt"/>
</dbReference>
<evidence type="ECO:0000313" key="9">
    <source>
        <dbReference type="EMBL" id="KAG0251192.1"/>
    </source>
</evidence>
<accession>A0A9P6PRJ4</accession>
<feature type="compositionally biased region" description="Low complexity" evidence="6">
    <location>
        <begin position="683"/>
        <end position="696"/>
    </location>
</feature>
<feature type="transmembrane region" description="Helical" evidence="7">
    <location>
        <begin position="776"/>
        <end position="797"/>
    </location>
</feature>
<dbReference type="GO" id="GO:0032934">
    <property type="term" value="F:sterol binding"/>
    <property type="evidence" value="ECO:0007669"/>
    <property type="project" value="TreeGrafter"/>
</dbReference>
<dbReference type="PANTHER" id="PTHR23319">
    <property type="entry name" value="GRAM DOMAIN CONTAINING 1B, ISOFORM E"/>
    <property type="match status" value="1"/>
</dbReference>
<dbReference type="AlphaFoldDB" id="A0A9P6PRJ4"/>
<feature type="region of interest" description="Disordered" evidence="6">
    <location>
        <begin position="1"/>
        <end position="119"/>
    </location>
</feature>
<gene>
    <name evidence="9" type="ORF">DFQ27_008924</name>
</gene>
<organism evidence="9 10">
    <name type="scientific">Actinomortierella ambigua</name>
    <dbReference type="NCBI Taxonomy" id="1343610"/>
    <lineage>
        <taxon>Eukaryota</taxon>
        <taxon>Fungi</taxon>
        <taxon>Fungi incertae sedis</taxon>
        <taxon>Mucoromycota</taxon>
        <taxon>Mortierellomycotina</taxon>
        <taxon>Mortierellomycetes</taxon>
        <taxon>Mortierellales</taxon>
        <taxon>Mortierellaceae</taxon>
        <taxon>Actinomortierella</taxon>
    </lineage>
</organism>
<dbReference type="PROSITE" id="PS51778">
    <property type="entry name" value="VAST"/>
    <property type="match status" value="1"/>
</dbReference>
<dbReference type="InterPro" id="IPR051482">
    <property type="entry name" value="Cholesterol_transport"/>
</dbReference>
<evidence type="ECO:0000256" key="4">
    <source>
        <dbReference type="ARBA" id="ARBA00022989"/>
    </source>
</evidence>
<name>A0A9P6PRJ4_9FUNG</name>
<feature type="compositionally biased region" description="Polar residues" evidence="6">
    <location>
        <begin position="721"/>
        <end position="733"/>
    </location>
</feature>
<dbReference type="GO" id="GO:0140268">
    <property type="term" value="C:endoplasmic reticulum-plasma membrane contact site"/>
    <property type="evidence" value="ECO:0007669"/>
    <property type="project" value="TreeGrafter"/>
</dbReference>
<evidence type="ECO:0000313" key="10">
    <source>
        <dbReference type="Proteomes" id="UP000807716"/>
    </source>
</evidence>
<evidence type="ECO:0000256" key="5">
    <source>
        <dbReference type="ARBA" id="ARBA00023136"/>
    </source>
</evidence>
<dbReference type="OrthoDB" id="2162691at2759"/>
<dbReference type="GO" id="GO:0120015">
    <property type="term" value="F:sterol transfer activity"/>
    <property type="evidence" value="ECO:0007669"/>
    <property type="project" value="TreeGrafter"/>
</dbReference>
<dbReference type="Proteomes" id="UP000807716">
    <property type="component" value="Unassembled WGS sequence"/>
</dbReference>
<keyword evidence="10" id="KW-1185">Reference proteome</keyword>
<evidence type="ECO:0000256" key="7">
    <source>
        <dbReference type="SAM" id="Phobius"/>
    </source>
</evidence>
<dbReference type="GO" id="GO:0005789">
    <property type="term" value="C:endoplasmic reticulum membrane"/>
    <property type="evidence" value="ECO:0007669"/>
    <property type="project" value="TreeGrafter"/>
</dbReference>
<dbReference type="Gene3D" id="2.30.29.30">
    <property type="entry name" value="Pleckstrin-homology domain (PH domain)/Phosphotyrosine-binding domain (PTB)"/>
    <property type="match status" value="1"/>
</dbReference>
<feature type="compositionally biased region" description="Polar residues" evidence="6">
    <location>
        <begin position="405"/>
        <end position="425"/>
    </location>
</feature>
<comment type="caution">
    <text evidence="9">The sequence shown here is derived from an EMBL/GenBank/DDBJ whole genome shotgun (WGS) entry which is preliminary data.</text>
</comment>
<dbReference type="GO" id="GO:0005886">
    <property type="term" value="C:plasma membrane"/>
    <property type="evidence" value="ECO:0007669"/>
    <property type="project" value="TreeGrafter"/>
</dbReference>
<feature type="compositionally biased region" description="Acidic residues" evidence="6">
    <location>
        <begin position="325"/>
        <end position="334"/>
    </location>
</feature>
<dbReference type="GO" id="GO:0032541">
    <property type="term" value="C:cortical endoplasmic reticulum"/>
    <property type="evidence" value="ECO:0007669"/>
    <property type="project" value="TreeGrafter"/>
</dbReference>
<dbReference type="InterPro" id="IPR011993">
    <property type="entry name" value="PH-like_dom_sf"/>
</dbReference>
<dbReference type="SMART" id="SM00568">
    <property type="entry name" value="GRAM"/>
    <property type="match status" value="1"/>
</dbReference>
<dbReference type="CDD" id="cd13220">
    <property type="entry name" value="PH-GRAM_GRAMDC"/>
    <property type="match status" value="1"/>
</dbReference>
<comment type="similarity">
    <text evidence="2">Belongs to the YSP2 family.</text>
</comment>
<evidence type="ECO:0000256" key="3">
    <source>
        <dbReference type="ARBA" id="ARBA00022692"/>
    </source>
</evidence>
<evidence type="ECO:0000256" key="1">
    <source>
        <dbReference type="ARBA" id="ARBA00004167"/>
    </source>
</evidence>
<feature type="region of interest" description="Disordered" evidence="6">
    <location>
        <begin position="825"/>
        <end position="873"/>
    </location>
</feature>
<dbReference type="EMBL" id="JAAAJB010000779">
    <property type="protein sequence ID" value="KAG0251192.1"/>
    <property type="molecule type" value="Genomic_DNA"/>
</dbReference>